<dbReference type="PROSITE" id="PS50151">
    <property type="entry name" value="UVR"/>
    <property type="match status" value="1"/>
</dbReference>
<feature type="domain" description="UvrC family homology region profile" evidence="3">
    <location>
        <begin position="191"/>
        <end position="451"/>
    </location>
</feature>
<feature type="non-terminal residue" evidence="4">
    <location>
        <position position="1"/>
    </location>
</feature>
<dbReference type="Gene3D" id="4.10.860.10">
    <property type="entry name" value="UVR domain"/>
    <property type="match status" value="1"/>
</dbReference>
<evidence type="ECO:0000259" key="3">
    <source>
        <dbReference type="PROSITE" id="PS50165"/>
    </source>
</evidence>
<dbReference type="STRING" id="1817822.A2826_01555"/>
<dbReference type="InterPro" id="IPR001943">
    <property type="entry name" value="UVR_dom"/>
</dbReference>
<feature type="region of interest" description="Disordered" evidence="1">
    <location>
        <begin position="380"/>
        <end position="425"/>
    </location>
</feature>
<evidence type="ECO:0000256" key="1">
    <source>
        <dbReference type="SAM" id="MobiDB-lite"/>
    </source>
</evidence>
<dbReference type="GO" id="GO:0009381">
    <property type="term" value="F:excinuclease ABC activity"/>
    <property type="evidence" value="ECO:0007669"/>
    <property type="project" value="InterPro"/>
</dbReference>
<sequence length="517" mass="59145">NILLRDDKNYQFIKIDYSTEIPQIYTVRRLENRLQTPSPGLRPPSPAGGEGNKVRTLRARYFGPYTSGKSVRDTLRLIRYIFSYCSNTKIGTRPCFYYHLSRCPGVCAKKITIDQYRLHLKKIERFLAGEMQRSVKDLQKEMKTAAKKKLFERAARLRDQSRALVRMLEKQKIISPTRESHDTISLFQAGNLAAVTLFQIRQGKLIGRENFILENAKDQPENEILKAFLKRYYLEASDVPKEINLPSKSGDISNLEKLLSQKAGKTIHITTPSRGRKAKLIKLGKTNAQDHLEKISQNLSREQAQLTRALFMLKDQLKLPEVPLRIEAFDISNIQGTNPTGSMVVFENGKPKKNHYKRFAIRSLNTPNDVHMMKEMLARRLARSSPPSGDRPLASPSTSRSGQVDKSQNPNIKITKSGHQNSRQELESWRLPDLIVVDGGRAQLNVALSILKEKRLKIPVIGLAKKLEEIYRPNIEIPLRLPGDSPALHLLQRLRDEAHRFAITYHRKKRSKSMTDD</sequence>
<dbReference type="PROSITE" id="PS50165">
    <property type="entry name" value="UVRC"/>
    <property type="match status" value="1"/>
</dbReference>
<dbReference type="PANTHER" id="PTHR30562:SF1">
    <property type="entry name" value="UVRABC SYSTEM PROTEIN C"/>
    <property type="match status" value="1"/>
</dbReference>
<dbReference type="InterPro" id="IPR010994">
    <property type="entry name" value="RuvA_2-like"/>
</dbReference>
<dbReference type="NCBIfam" id="TIGR00194">
    <property type="entry name" value="uvrC"/>
    <property type="match status" value="1"/>
</dbReference>
<dbReference type="InterPro" id="IPR001162">
    <property type="entry name" value="UvrC_RNase_H_dom"/>
</dbReference>
<evidence type="ECO:0000313" key="5">
    <source>
        <dbReference type="Proteomes" id="UP000177912"/>
    </source>
</evidence>
<dbReference type="Gene3D" id="3.30.420.340">
    <property type="entry name" value="UvrC, RNAse H endonuclease domain"/>
    <property type="match status" value="1"/>
</dbReference>
<feature type="domain" description="UVR" evidence="2">
    <location>
        <begin position="132"/>
        <end position="167"/>
    </location>
</feature>
<evidence type="ECO:0000259" key="2">
    <source>
        <dbReference type="PROSITE" id="PS50151"/>
    </source>
</evidence>
<dbReference type="Pfam" id="PF08459">
    <property type="entry name" value="UvrC_RNaseH_dom"/>
    <property type="match status" value="1"/>
</dbReference>
<dbReference type="Pfam" id="PF22920">
    <property type="entry name" value="UvrC_RNaseH"/>
    <property type="match status" value="1"/>
</dbReference>
<proteinExistence type="predicted"/>
<dbReference type="InterPro" id="IPR050066">
    <property type="entry name" value="UvrABC_protein_C"/>
</dbReference>
<gene>
    <name evidence="4" type="ORF">A2826_01555</name>
</gene>
<dbReference type="EMBL" id="MFEI01000011">
    <property type="protein sequence ID" value="OGE81056.1"/>
    <property type="molecule type" value="Genomic_DNA"/>
</dbReference>
<organism evidence="4 5">
    <name type="scientific">Candidatus Doudnabacteria bacterium RIFCSPHIGHO2_01_FULL_43_23</name>
    <dbReference type="NCBI Taxonomy" id="1817822"/>
    <lineage>
        <taxon>Bacteria</taxon>
        <taxon>Candidatus Doudnaibacteriota</taxon>
    </lineage>
</organism>
<dbReference type="GO" id="GO:0009380">
    <property type="term" value="C:excinuclease repair complex"/>
    <property type="evidence" value="ECO:0007669"/>
    <property type="project" value="InterPro"/>
</dbReference>
<dbReference type="SUPFAM" id="SSF46600">
    <property type="entry name" value="C-terminal UvrC-binding domain of UvrB"/>
    <property type="match status" value="1"/>
</dbReference>
<dbReference type="GO" id="GO:0006289">
    <property type="term" value="P:nucleotide-excision repair"/>
    <property type="evidence" value="ECO:0007669"/>
    <property type="project" value="InterPro"/>
</dbReference>
<name>A0A1F5NTQ9_9BACT</name>
<dbReference type="InterPro" id="IPR004791">
    <property type="entry name" value="UvrC"/>
</dbReference>
<dbReference type="SUPFAM" id="SSF47781">
    <property type="entry name" value="RuvA domain 2-like"/>
    <property type="match status" value="1"/>
</dbReference>
<protein>
    <submittedName>
        <fullName evidence="4">Excinuclease ABC subunit C</fullName>
    </submittedName>
</protein>
<dbReference type="Pfam" id="PF02151">
    <property type="entry name" value="UVR"/>
    <property type="match status" value="1"/>
</dbReference>
<comment type="caution">
    <text evidence="4">The sequence shown here is derived from an EMBL/GenBank/DDBJ whole genome shotgun (WGS) entry which is preliminary data.</text>
</comment>
<dbReference type="Proteomes" id="UP000177912">
    <property type="component" value="Unassembled WGS sequence"/>
</dbReference>
<accession>A0A1F5NTQ9</accession>
<dbReference type="InterPro" id="IPR038476">
    <property type="entry name" value="UvrC_RNase_H_dom_sf"/>
</dbReference>
<feature type="compositionally biased region" description="Polar residues" evidence="1">
    <location>
        <begin position="395"/>
        <end position="421"/>
    </location>
</feature>
<dbReference type="PANTHER" id="PTHR30562">
    <property type="entry name" value="UVRC/OXIDOREDUCTASE"/>
    <property type="match status" value="1"/>
</dbReference>
<dbReference type="AlphaFoldDB" id="A0A1F5NTQ9"/>
<dbReference type="InterPro" id="IPR036876">
    <property type="entry name" value="UVR_dom_sf"/>
</dbReference>
<reference evidence="4 5" key="1">
    <citation type="journal article" date="2016" name="Nat. Commun.">
        <title>Thousands of microbial genomes shed light on interconnected biogeochemical processes in an aquifer system.</title>
        <authorList>
            <person name="Anantharaman K."/>
            <person name="Brown C.T."/>
            <person name="Hug L.A."/>
            <person name="Sharon I."/>
            <person name="Castelle C.J."/>
            <person name="Probst A.J."/>
            <person name="Thomas B.C."/>
            <person name="Singh A."/>
            <person name="Wilkins M.J."/>
            <person name="Karaoz U."/>
            <person name="Brodie E.L."/>
            <person name="Williams K.H."/>
            <person name="Hubbard S.S."/>
            <person name="Banfield J.F."/>
        </authorList>
    </citation>
    <scope>NUCLEOTIDE SEQUENCE [LARGE SCALE GENOMIC DNA]</scope>
</reference>
<evidence type="ECO:0000313" key="4">
    <source>
        <dbReference type="EMBL" id="OGE81056.1"/>
    </source>
</evidence>